<evidence type="ECO:0000256" key="1">
    <source>
        <dbReference type="ARBA" id="ARBA00023015"/>
    </source>
</evidence>
<dbReference type="GO" id="GO:0003700">
    <property type="term" value="F:DNA-binding transcription factor activity"/>
    <property type="evidence" value="ECO:0007669"/>
    <property type="project" value="InterPro"/>
</dbReference>
<dbReference type="GO" id="GO:0006950">
    <property type="term" value="P:response to stress"/>
    <property type="evidence" value="ECO:0007669"/>
    <property type="project" value="TreeGrafter"/>
</dbReference>
<keyword evidence="1" id="KW-0805">Transcription regulation</keyword>
<dbReference type="InterPro" id="IPR023187">
    <property type="entry name" value="Tscrpt_reg_MarR-type_CS"/>
</dbReference>
<gene>
    <name evidence="5" type="ORF">GM668_16205</name>
</gene>
<reference evidence="5 6" key="1">
    <citation type="submission" date="2019-11" db="EMBL/GenBank/DDBJ databases">
        <title>Type strains purchased from KCTC, JCM and DSMZ.</title>
        <authorList>
            <person name="Lu H."/>
        </authorList>
    </citation>
    <scope>NUCLEOTIDE SEQUENCE [LARGE SCALE GENOMIC DNA]</scope>
    <source>
        <strain evidence="5 6">KCTC 42409</strain>
    </source>
</reference>
<evidence type="ECO:0000313" key="6">
    <source>
        <dbReference type="Proteomes" id="UP000484015"/>
    </source>
</evidence>
<dbReference type="PANTHER" id="PTHR33164">
    <property type="entry name" value="TRANSCRIPTIONAL REGULATOR, MARR FAMILY"/>
    <property type="match status" value="1"/>
</dbReference>
<keyword evidence="2" id="KW-0238">DNA-binding</keyword>
<dbReference type="Pfam" id="PF12802">
    <property type="entry name" value="MarR_2"/>
    <property type="match status" value="1"/>
</dbReference>
<protein>
    <submittedName>
        <fullName evidence="5">MarR family transcriptional regulator</fullName>
    </submittedName>
</protein>
<dbReference type="OrthoDB" id="8751266at2"/>
<comment type="caution">
    <text evidence="5">The sequence shown here is derived from an EMBL/GenBank/DDBJ whole genome shotgun (WGS) entry which is preliminary data.</text>
</comment>
<dbReference type="InterPro" id="IPR036388">
    <property type="entry name" value="WH-like_DNA-bd_sf"/>
</dbReference>
<dbReference type="SMART" id="SM00347">
    <property type="entry name" value="HTH_MARR"/>
    <property type="match status" value="1"/>
</dbReference>
<evidence type="ECO:0000256" key="3">
    <source>
        <dbReference type="ARBA" id="ARBA00023163"/>
    </source>
</evidence>
<proteinExistence type="predicted"/>
<dbReference type="GO" id="GO:0003677">
    <property type="term" value="F:DNA binding"/>
    <property type="evidence" value="ECO:0007669"/>
    <property type="project" value="UniProtKB-KW"/>
</dbReference>
<dbReference type="InterPro" id="IPR036390">
    <property type="entry name" value="WH_DNA-bd_sf"/>
</dbReference>
<dbReference type="PANTHER" id="PTHR33164:SF43">
    <property type="entry name" value="HTH-TYPE TRANSCRIPTIONAL REPRESSOR YETL"/>
    <property type="match status" value="1"/>
</dbReference>
<dbReference type="Proteomes" id="UP000484015">
    <property type="component" value="Unassembled WGS sequence"/>
</dbReference>
<organism evidence="5 6">
    <name type="scientific">Pseudoduganella ginsengisoli</name>
    <dbReference type="NCBI Taxonomy" id="1462440"/>
    <lineage>
        <taxon>Bacteria</taxon>
        <taxon>Pseudomonadati</taxon>
        <taxon>Pseudomonadota</taxon>
        <taxon>Betaproteobacteria</taxon>
        <taxon>Burkholderiales</taxon>
        <taxon>Oxalobacteraceae</taxon>
        <taxon>Telluria group</taxon>
        <taxon>Pseudoduganella</taxon>
    </lineage>
</organism>
<dbReference type="EMBL" id="WNLA01000010">
    <property type="protein sequence ID" value="MTW03625.1"/>
    <property type="molecule type" value="Genomic_DNA"/>
</dbReference>
<dbReference type="InterPro" id="IPR000835">
    <property type="entry name" value="HTH_MarR-typ"/>
</dbReference>
<evidence type="ECO:0000313" key="5">
    <source>
        <dbReference type="EMBL" id="MTW03625.1"/>
    </source>
</evidence>
<accession>A0A6L6Q1W3</accession>
<keyword evidence="3" id="KW-0804">Transcription</keyword>
<sequence length="209" mass="22495">MNPFDTISAPIEQTIATGLARIATVMRSQAWARAFAEGITPTQSDILTLLSTRQEALRLSVIAEELAITAATASEAVSTLVGKGLVDKGRASDDRRAVSLSLSLKGKELAASGGDSGGLLAMSLLALTPEEKSTLLSLIVKLIRNMQERGEISTARMCVTCSYYRPHDDPQFPHYCNLVGAPFADRHLRLDCPEHAVHTQKVVPIRKVG</sequence>
<dbReference type="SUPFAM" id="SSF46785">
    <property type="entry name" value="Winged helix' DNA-binding domain"/>
    <property type="match status" value="1"/>
</dbReference>
<feature type="domain" description="HTH marR-type" evidence="4">
    <location>
        <begin position="12"/>
        <end position="144"/>
    </location>
</feature>
<keyword evidence="6" id="KW-1185">Reference proteome</keyword>
<name>A0A6L6Q1W3_9BURK</name>
<dbReference type="AlphaFoldDB" id="A0A6L6Q1W3"/>
<dbReference type="RefSeq" id="WP_155439997.1">
    <property type="nucleotide sequence ID" value="NZ_WNLA01000010.1"/>
</dbReference>
<dbReference type="Gene3D" id="1.10.10.10">
    <property type="entry name" value="Winged helix-like DNA-binding domain superfamily/Winged helix DNA-binding domain"/>
    <property type="match status" value="1"/>
</dbReference>
<dbReference type="InterPro" id="IPR039422">
    <property type="entry name" value="MarR/SlyA-like"/>
</dbReference>
<dbReference type="PROSITE" id="PS01117">
    <property type="entry name" value="HTH_MARR_1"/>
    <property type="match status" value="1"/>
</dbReference>
<evidence type="ECO:0000256" key="2">
    <source>
        <dbReference type="ARBA" id="ARBA00023125"/>
    </source>
</evidence>
<dbReference type="PRINTS" id="PR00598">
    <property type="entry name" value="HTHMARR"/>
</dbReference>
<evidence type="ECO:0000259" key="4">
    <source>
        <dbReference type="PROSITE" id="PS50995"/>
    </source>
</evidence>
<dbReference type="PROSITE" id="PS50995">
    <property type="entry name" value="HTH_MARR_2"/>
    <property type="match status" value="1"/>
</dbReference>